<evidence type="ECO:0000313" key="2">
    <source>
        <dbReference type="Proteomes" id="UP000054097"/>
    </source>
</evidence>
<protein>
    <submittedName>
        <fullName evidence="1">Uncharacterized protein</fullName>
    </submittedName>
</protein>
<sequence length="270" mass="30511">MSGYTILKVLQEPYKASIVTSLSAHLLYIDDPSKASHFDRVLGRALHSLVNLDNLEVRCQLCWENRHHYLARLGARRLRHLSINCVENANLVINCVENANFVLGSTVRQETFSSVETLKWSTSFGSPLAGPTNPAYFPKLNALEYNGNIASNILLATRSIRRLQIDNIRPCHHPRLLVSLRSSPGRLTHLILKYFDNYQVVIKEAPDLFVQLQHLGSIPWLSHTDPATFVNSTLSAVLKLLPNLTSLDVDAGFDRERETYNDLVYLSKLH</sequence>
<gene>
    <name evidence="1" type="ORF">M408DRAFT_329677</name>
</gene>
<organism evidence="1 2">
    <name type="scientific">Serendipita vermifera MAFF 305830</name>
    <dbReference type="NCBI Taxonomy" id="933852"/>
    <lineage>
        <taxon>Eukaryota</taxon>
        <taxon>Fungi</taxon>
        <taxon>Dikarya</taxon>
        <taxon>Basidiomycota</taxon>
        <taxon>Agaricomycotina</taxon>
        <taxon>Agaricomycetes</taxon>
        <taxon>Sebacinales</taxon>
        <taxon>Serendipitaceae</taxon>
        <taxon>Serendipita</taxon>
    </lineage>
</organism>
<reference evidence="1 2" key="1">
    <citation type="submission" date="2014-04" db="EMBL/GenBank/DDBJ databases">
        <authorList>
            <consortium name="DOE Joint Genome Institute"/>
            <person name="Kuo A."/>
            <person name="Zuccaro A."/>
            <person name="Kohler A."/>
            <person name="Nagy L.G."/>
            <person name="Floudas D."/>
            <person name="Copeland A."/>
            <person name="Barry K.W."/>
            <person name="Cichocki N."/>
            <person name="Veneault-Fourrey C."/>
            <person name="LaButti K."/>
            <person name="Lindquist E.A."/>
            <person name="Lipzen A."/>
            <person name="Lundell T."/>
            <person name="Morin E."/>
            <person name="Murat C."/>
            <person name="Sun H."/>
            <person name="Tunlid A."/>
            <person name="Henrissat B."/>
            <person name="Grigoriev I.V."/>
            <person name="Hibbett D.S."/>
            <person name="Martin F."/>
            <person name="Nordberg H.P."/>
            <person name="Cantor M.N."/>
            <person name="Hua S.X."/>
        </authorList>
    </citation>
    <scope>NUCLEOTIDE SEQUENCE [LARGE SCALE GENOMIC DNA]</scope>
    <source>
        <strain evidence="1 2">MAFF 305830</strain>
    </source>
</reference>
<accession>A0A0C3ATW3</accession>
<proteinExistence type="predicted"/>
<evidence type="ECO:0000313" key="1">
    <source>
        <dbReference type="EMBL" id="KIM28010.1"/>
    </source>
</evidence>
<dbReference type="AlphaFoldDB" id="A0A0C3ATW3"/>
<name>A0A0C3ATW3_SERVB</name>
<dbReference type="Proteomes" id="UP000054097">
    <property type="component" value="Unassembled WGS sequence"/>
</dbReference>
<keyword evidence="2" id="KW-1185">Reference proteome</keyword>
<dbReference type="EMBL" id="KN824295">
    <property type="protein sequence ID" value="KIM28010.1"/>
    <property type="molecule type" value="Genomic_DNA"/>
</dbReference>
<dbReference type="HOGENOM" id="CLU_1171233_0_0_1"/>
<reference evidence="2" key="2">
    <citation type="submission" date="2015-01" db="EMBL/GenBank/DDBJ databases">
        <title>Evolutionary Origins and Diversification of the Mycorrhizal Mutualists.</title>
        <authorList>
            <consortium name="DOE Joint Genome Institute"/>
            <consortium name="Mycorrhizal Genomics Consortium"/>
            <person name="Kohler A."/>
            <person name="Kuo A."/>
            <person name="Nagy L.G."/>
            <person name="Floudas D."/>
            <person name="Copeland A."/>
            <person name="Barry K.W."/>
            <person name="Cichocki N."/>
            <person name="Veneault-Fourrey C."/>
            <person name="LaButti K."/>
            <person name="Lindquist E.A."/>
            <person name="Lipzen A."/>
            <person name="Lundell T."/>
            <person name="Morin E."/>
            <person name="Murat C."/>
            <person name="Riley R."/>
            <person name="Ohm R."/>
            <person name="Sun H."/>
            <person name="Tunlid A."/>
            <person name="Henrissat B."/>
            <person name="Grigoriev I.V."/>
            <person name="Hibbett D.S."/>
            <person name="Martin F."/>
        </authorList>
    </citation>
    <scope>NUCLEOTIDE SEQUENCE [LARGE SCALE GENOMIC DNA]</scope>
    <source>
        <strain evidence="2">MAFF 305830</strain>
    </source>
</reference>